<dbReference type="CDD" id="cd00082">
    <property type="entry name" value="HisKA"/>
    <property type="match status" value="1"/>
</dbReference>
<evidence type="ECO:0000259" key="8">
    <source>
        <dbReference type="PROSITE" id="PS50109"/>
    </source>
</evidence>
<feature type="domain" description="PAS" evidence="9">
    <location>
        <begin position="87"/>
        <end position="139"/>
    </location>
</feature>
<dbReference type="PANTHER" id="PTHR43711:SF1">
    <property type="entry name" value="HISTIDINE KINASE 1"/>
    <property type="match status" value="1"/>
</dbReference>
<dbReference type="Gene3D" id="3.30.450.20">
    <property type="entry name" value="PAS domain"/>
    <property type="match status" value="2"/>
</dbReference>
<evidence type="ECO:0000256" key="1">
    <source>
        <dbReference type="ARBA" id="ARBA00000085"/>
    </source>
</evidence>
<dbReference type="PANTHER" id="PTHR43711">
    <property type="entry name" value="TWO-COMPONENT HISTIDINE KINASE"/>
    <property type="match status" value="1"/>
</dbReference>
<dbReference type="EC" id="2.7.13.3" evidence="2"/>
<dbReference type="EMBL" id="LAZR01004481">
    <property type="protein sequence ID" value="KKN08209.1"/>
    <property type="molecule type" value="Genomic_DNA"/>
</dbReference>
<proteinExistence type="predicted"/>
<keyword evidence="7" id="KW-0472">Membrane</keyword>
<name>A0A0F9MR98_9ZZZZ</name>
<organism evidence="10">
    <name type="scientific">marine sediment metagenome</name>
    <dbReference type="NCBI Taxonomy" id="412755"/>
    <lineage>
        <taxon>unclassified sequences</taxon>
        <taxon>metagenomes</taxon>
        <taxon>ecological metagenomes</taxon>
    </lineage>
</organism>
<evidence type="ECO:0000256" key="4">
    <source>
        <dbReference type="ARBA" id="ARBA00022679"/>
    </source>
</evidence>
<keyword evidence="7" id="KW-0812">Transmembrane</keyword>
<dbReference type="Gene3D" id="1.10.287.130">
    <property type="match status" value="1"/>
</dbReference>
<gene>
    <name evidence="10" type="ORF">LCGC14_1059010</name>
</gene>
<dbReference type="FunFam" id="3.30.565.10:FF:000006">
    <property type="entry name" value="Sensor histidine kinase WalK"/>
    <property type="match status" value="1"/>
</dbReference>
<dbReference type="InterPro" id="IPR005467">
    <property type="entry name" value="His_kinase_dom"/>
</dbReference>
<dbReference type="InterPro" id="IPR003661">
    <property type="entry name" value="HisK_dim/P_dom"/>
</dbReference>
<keyword evidence="7" id="KW-1133">Transmembrane helix</keyword>
<keyword evidence="3" id="KW-0597">Phosphoprotein</keyword>
<dbReference type="SUPFAM" id="SSF55785">
    <property type="entry name" value="PYP-like sensor domain (PAS domain)"/>
    <property type="match status" value="2"/>
</dbReference>
<comment type="catalytic activity">
    <reaction evidence="1">
        <text>ATP + protein L-histidine = ADP + protein N-phospho-L-histidine.</text>
        <dbReference type="EC" id="2.7.13.3"/>
    </reaction>
</comment>
<dbReference type="NCBIfam" id="TIGR00229">
    <property type="entry name" value="sensory_box"/>
    <property type="match status" value="1"/>
</dbReference>
<comment type="caution">
    <text evidence="10">The sequence shown here is derived from an EMBL/GenBank/DDBJ whole genome shotgun (WGS) entry which is preliminary data.</text>
</comment>
<feature type="domain" description="Histidine kinase" evidence="8">
    <location>
        <begin position="315"/>
        <end position="534"/>
    </location>
</feature>
<evidence type="ECO:0000259" key="9">
    <source>
        <dbReference type="PROSITE" id="PS50112"/>
    </source>
</evidence>
<dbReference type="PROSITE" id="PS50112">
    <property type="entry name" value="PAS"/>
    <property type="match status" value="1"/>
</dbReference>
<dbReference type="Pfam" id="PF00512">
    <property type="entry name" value="HisKA"/>
    <property type="match status" value="1"/>
</dbReference>
<dbReference type="SUPFAM" id="SSF47384">
    <property type="entry name" value="Homodimeric domain of signal transducing histidine kinase"/>
    <property type="match status" value="1"/>
</dbReference>
<evidence type="ECO:0000313" key="10">
    <source>
        <dbReference type="EMBL" id="KKN08209.1"/>
    </source>
</evidence>
<keyword evidence="4" id="KW-0808">Transferase</keyword>
<dbReference type="SMART" id="SM00388">
    <property type="entry name" value="HisKA"/>
    <property type="match status" value="1"/>
</dbReference>
<dbReference type="PRINTS" id="PR00344">
    <property type="entry name" value="BCTRLSENSOR"/>
</dbReference>
<keyword evidence="5" id="KW-0418">Kinase</keyword>
<protein>
    <recommendedName>
        <fullName evidence="2">histidine kinase</fullName>
        <ecNumber evidence="2">2.7.13.3</ecNumber>
    </recommendedName>
</protein>
<dbReference type="Pfam" id="PF02518">
    <property type="entry name" value="HATPase_c"/>
    <property type="match status" value="1"/>
</dbReference>
<dbReference type="PROSITE" id="PS50109">
    <property type="entry name" value="HIS_KIN"/>
    <property type="match status" value="1"/>
</dbReference>
<evidence type="ECO:0000256" key="3">
    <source>
        <dbReference type="ARBA" id="ARBA00022553"/>
    </source>
</evidence>
<dbReference type="Gene3D" id="3.30.565.10">
    <property type="entry name" value="Histidine kinase-like ATPase, C-terminal domain"/>
    <property type="match status" value="1"/>
</dbReference>
<dbReference type="InterPro" id="IPR036097">
    <property type="entry name" value="HisK_dim/P_sf"/>
</dbReference>
<feature type="transmembrane region" description="Helical" evidence="7">
    <location>
        <begin position="12"/>
        <end position="32"/>
    </location>
</feature>
<dbReference type="InterPro" id="IPR050736">
    <property type="entry name" value="Sensor_HK_Regulatory"/>
</dbReference>
<evidence type="ECO:0000256" key="2">
    <source>
        <dbReference type="ARBA" id="ARBA00012438"/>
    </source>
</evidence>
<dbReference type="CDD" id="cd00130">
    <property type="entry name" value="PAS"/>
    <property type="match status" value="1"/>
</dbReference>
<dbReference type="InterPro" id="IPR035965">
    <property type="entry name" value="PAS-like_dom_sf"/>
</dbReference>
<dbReference type="InterPro" id="IPR000014">
    <property type="entry name" value="PAS"/>
</dbReference>
<dbReference type="AlphaFoldDB" id="A0A0F9MR98"/>
<sequence>MSQTETMQNKVAGYLTGAVLATAWYGSTAALLTGLPVQTVPLAGAIAISAITPAFFRRRHQKSIRQRSKVSPAQQLRLLKTHTMVNLVDTNNLLIEVNDLLLDATGYSREELIGKPVAMLYADSNGALADEIRNLLRQGKGWQGQTPLRSRDGSTCVTQTTIMPLFDDNGAWIGSISARTDVTKTTQLLAERDTALTLHELRDDIWIVDETSETIDYMNRAAKRRFGWSDDSYAGTTLAQMAENHECLAIYEACRSLKKSGDSFRRVNVAIGERTFEISINWLHRGTPRSRFLIMLNDLTDRVAQEQQQADFISMVSHELRSPLTSIKGSMGLLLSKAAGELTPKAEGLLEIAHRNADRLVLIINDILDMEKISSGHMDFEIKEADLSEMVREALRANATAHQRYGLNIQCSGIDSPNMVETDANRIIQVLTNLMSNAAKFSKPGGTVEITVKNISGGLVVSVRDEGVGISVSDHHKIFQRFADMSNSDRAVKGGTGLGLSICKVIIEGLGGTIDFESREGYGTTFTFTLPGKLRHGGTDIDAPILRNVG</sequence>
<dbReference type="SUPFAM" id="SSF55874">
    <property type="entry name" value="ATPase domain of HSP90 chaperone/DNA topoisomerase II/histidine kinase"/>
    <property type="match status" value="1"/>
</dbReference>
<dbReference type="InterPro" id="IPR003594">
    <property type="entry name" value="HATPase_dom"/>
</dbReference>
<dbReference type="Pfam" id="PF13426">
    <property type="entry name" value="PAS_9"/>
    <property type="match status" value="1"/>
</dbReference>
<dbReference type="GO" id="GO:0000155">
    <property type="term" value="F:phosphorelay sensor kinase activity"/>
    <property type="evidence" value="ECO:0007669"/>
    <property type="project" value="InterPro"/>
</dbReference>
<accession>A0A0F9MR98</accession>
<reference evidence="10" key="1">
    <citation type="journal article" date="2015" name="Nature">
        <title>Complex archaea that bridge the gap between prokaryotes and eukaryotes.</title>
        <authorList>
            <person name="Spang A."/>
            <person name="Saw J.H."/>
            <person name="Jorgensen S.L."/>
            <person name="Zaremba-Niedzwiedzka K."/>
            <person name="Martijn J."/>
            <person name="Lind A.E."/>
            <person name="van Eijk R."/>
            <person name="Schleper C."/>
            <person name="Guy L."/>
            <person name="Ettema T.J."/>
        </authorList>
    </citation>
    <scope>NUCLEOTIDE SEQUENCE</scope>
</reference>
<evidence type="ECO:0000256" key="6">
    <source>
        <dbReference type="ARBA" id="ARBA00023012"/>
    </source>
</evidence>
<dbReference type="InterPro" id="IPR036890">
    <property type="entry name" value="HATPase_C_sf"/>
</dbReference>
<dbReference type="SMART" id="SM00091">
    <property type="entry name" value="PAS"/>
    <property type="match status" value="2"/>
</dbReference>
<keyword evidence="6" id="KW-0902">Two-component regulatory system</keyword>
<dbReference type="SMART" id="SM00387">
    <property type="entry name" value="HATPase_c"/>
    <property type="match status" value="1"/>
</dbReference>
<evidence type="ECO:0000256" key="5">
    <source>
        <dbReference type="ARBA" id="ARBA00022777"/>
    </source>
</evidence>
<evidence type="ECO:0000256" key="7">
    <source>
        <dbReference type="SAM" id="Phobius"/>
    </source>
</evidence>
<dbReference type="InterPro" id="IPR004358">
    <property type="entry name" value="Sig_transdc_His_kin-like_C"/>
</dbReference>